<organism evidence="7 8">
    <name type="scientific">Hominiventricola filiformis</name>
    <dbReference type="NCBI Taxonomy" id="2885352"/>
    <lineage>
        <taxon>Bacteria</taxon>
        <taxon>Bacillati</taxon>
        <taxon>Bacillota</taxon>
        <taxon>Clostridia</taxon>
        <taxon>Lachnospirales</taxon>
        <taxon>Lachnospiraceae</taxon>
        <taxon>Hominiventricola</taxon>
    </lineage>
</organism>
<dbReference type="PIRSF" id="PIRSF038958">
    <property type="entry name" value="PG_synth_SpoVB"/>
    <property type="match status" value="1"/>
</dbReference>
<dbReference type="GO" id="GO:0005886">
    <property type="term" value="C:plasma membrane"/>
    <property type="evidence" value="ECO:0007669"/>
    <property type="project" value="UniProtKB-SubCell"/>
</dbReference>
<keyword evidence="4 6" id="KW-1133">Transmembrane helix</keyword>
<dbReference type="EMBL" id="JAJEPS010000003">
    <property type="protein sequence ID" value="MCC2125461.1"/>
    <property type="molecule type" value="Genomic_DNA"/>
</dbReference>
<dbReference type="AlphaFoldDB" id="A0AAE3A3R5"/>
<evidence type="ECO:0000256" key="1">
    <source>
        <dbReference type="ARBA" id="ARBA00004651"/>
    </source>
</evidence>
<dbReference type="InterPro" id="IPR002797">
    <property type="entry name" value="Polysacc_synth"/>
</dbReference>
<dbReference type="CDD" id="cd13124">
    <property type="entry name" value="MATE_SpoVB_like"/>
    <property type="match status" value="1"/>
</dbReference>
<reference evidence="7 8" key="1">
    <citation type="submission" date="2021-10" db="EMBL/GenBank/DDBJ databases">
        <title>Anaerobic single-cell dispensing facilitates the cultivation of human gut bacteria.</title>
        <authorList>
            <person name="Afrizal A."/>
        </authorList>
    </citation>
    <scope>NUCLEOTIDE SEQUENCE [LARGE SCALE GENOMIC DNA]</scope>
    <source>
        <strain evidence="7 8">CLA-AA-H276</strain>
    </source>
</reference>
<feature type="transmembrane region" description="Helical" evidence="6">
    <location>
        <begin position="379"/>
        <end position="399"/>
    </location>
</feature>
<feature type="transmembrane region" description="Helical" evidence="6">
    <location>
        <begin position="312"/>
        <end position="331"/>
    </location>
</feature>
<keyword evidence="2" id="KW-1003">Cell membrane</keyword>
<dbReference type="Pfam" id="PF01943">
    <property type="entry name" value="Polysacc_synt"/>
    <property type="match status" value="1"/>
</dbReference>
<dbReference type="InterPro" id="IPR024923">
    <property type="entry name" value="PG_synth_SpoVB"/>
</dbReference>
<sequence length="498" mass="54201">MRSCSFFQGTVILTVSSLLIKFLGFFYKIFLAQAMGAEGMGIYQLIFPVFAVCHSLTSSGLEVAISRFTARSRGHEQSDYLWAGLFLTLTSSLVIGLFLWTRSDFIALTLLHETRCAPLLKFLAATIPLAGFHGCFCGFCLGRKNASLPAFSQLTEQAVRIGSVWLLYHIFLQEGMEITPMLATAGLLTGEIASVLFILTFAANKTLLPSSLSACFHRCRTLLTMSIPVTASRVSLTLLQSVEAVLIPLSLRQSGLSSTEALSLYGILTGMSLSFLLFPNAVTSSLSAMLLPVISEEQAKGNMQKISQAIEYTLLFGMNIGILCMGIFLRFGKELGTLCFHQPLTGEFLQTLAWICPFLYLSGNLSSILHGLGKTSVTFFNQLAALLVRIFCIVLFVPFTGIQGVLWGILAGELLLSFLDIRSVASYVTPSIGLDAYVLKPAAAILLSMGGIHMLKPAASILGLFVQIALMCLGYVLLLFSFGVWKLLRPLFYVKASK</sequence>
<feature type="transmembrane region" description="Helical" evidence="6">
    <location>
        <begin position="178"/>
        <end position="201"/>
    </location>
</feature>
<feature type="transmembrane region" description="Helical" evidence="6">
    <location>
        <begin position="120"/>
        <end position="142"/>
    </location>
</feature>
<evidence type="ECO:0000256" key="5">
    <source>
        <dbReference type="ARBA" id="ARBA00023136"/>
    </source>
</evidence>
<name>A0AAE3A3R5_9FIRM</name>
<accession>A0AAE3A3R5</accession>
<feature type="transmembrane region" description="Helical" evidence="6">
    <location>
        <begin position="351"/>
        <end position="372"/>
    </location>
</feature>
<proteinExistence type="predicted"/>
<evidence type="ECO:0000313" key="8">
    <source>
        <dbReference type="Proteomes" id="UP001198220"/>
    </source>
</evidence>
<feature type="transmembrane region" description="Helical" evidence="6">
    <location>
        <begin position="461"/>
        <end position="488"/>
    </location>
</feature>
<gene>
    <name evidence="7" type="ORF">LKD36_04625</name>
</gene>
<comment type="caution">
    <text evidence="7">The sequence shown here is derived from an EMBL/GenBank/DDBJ whole genome shotgun (WGS) entry which is preliminary data.</text>
</comment>
<keyword evidence="5 6" id="KW-0472">Membrane</keyword>
<dbReference type="RefSeq" id="WP_308458884.1">
    <property type="nucleotide sequence ID" value="NZ_JAJEPS010000003.1"/>
</dbReference>
<feature type="transmembrane region" description="Helical" evidence="6">
    <location>
        <begin position="42"/>
        <end position="68"/>
    </location>
</feature>
<feature type="transmembrane region" description="Helical" evidence="6">
    <location>
        <begin position="80"/>
        <end position="100"/>
    </location>
</feature>
<keyword evidence="3 6" id="KW-0812">Transmembrane</keyword>
<evidence type="ECO:0000256" key="4">
    <source>
        <dbReference type="ARBA" id="ARBA00022989"/>
    </source>
</evidence>
<dbReference type="PANTHER" id="PTHR30250:SF24">
    <property type="entry name" value="STAGE V SPORULATION PROTEIN B"/>
    <property type="match status" value="1"/>
</dbReference>
<evidence type="ECO:0000256" key="2">
    <source>
        <dbReference type="ARBA" id="ARBA00022475"/>
    </source>
</evidence>
<feature type="transmembrane region" description="Helical" evidence="6">
    <location>
        <begin position="12"/>
        <end position="30"/>
    </location>
</feature>
<evidence type="ECO:0000313" key="7">
    <source>
        <dbReference type="EMBL" id="MCC2125461.1"/>
    </source>
</evidence>
<evidence type="ECO:0000256" key="3">
    <source>
        <dbReference type="ARBA" id="ARBA00022692"/>
    </source>
</evidence>
<protein>
    <submittedName>
        <fullName evidence="7">Polysaccharide biosynthesis protein</fullName>
    </submittedName>
</protein>
<feature type="transmembrane region" description="Helical" evidence="6">
    <location>
        <begin position="437"/>
        <end position="455"/>
    </location>
</feature>
<evidence type="ECO:0000256" key="6">
    <source>
        <dbReference type="SAM" id="Phobius"/>
    </source>
</evidence>
<comment type="subcellular location">
    <subcellularLocation>
        <location evidence="1">Cell membrane</location>
        <topology evidence="1">Multi-pass membrane protein</topology>
    </subcellularLocation>
</comment>
<keyword evidence="8" id="KW-1185">Reference proteome</keyword>
<feature type="transmembrane region" description="Helical" evidence="6">
    <location>
        <begin position="262"/>
        <end position="291"/>
    </location>
</feature>
<dbReference type="PANTHER" id="PTHR30250">
    <property type="entry name" value="PST FAMILY PREDICTED COLANIC ACID TRANSPORTER"/>
    <property type="match status" value="1"/>
</dbReference>
<dbReference type="InterPro" id="IPR050833">
    <property type="entry name" value="Poly_Biosynth_Transport"/>
</dbReference>
<dbReference type="Proteomes" id="UP001198220">
    <property type="component" value="Unassembled WGS sequence"/>
</dbReference>